<organism evidence="2 3">
    <name type="scientific">Ancylostoma duodenale</name>
    <dbReference type="NCBI Taxonomy" id="51022"/>
    <lineage>
        <taxon>Eukaryota</taxon>
        <taxon>Metazoa</taxon>
        <taxon>Ecdysozoa</taxon>
        <taxon>Nematoda</taxon>
        <taxon>Chromadorea</taxon>
        <taxon>Rhabditida</taxon>
        <taxon>Rhabditina</taxon>
        <taxon>Rhabditomorpha</taxon>
        <taxon>Strongyloidea</taxon>
        <taxon>Ancylostomatidae</taxon>
        <taxon>Ancylostomatinae</taxon>
        <taxon>Ancylostoma</taxon>
    </lineage>
</organism>
<protein>
    <submittedName>
        <fullName evidence="2">Uncharacterized protein</fullName>
    </submittedName>
</protein>
<sequence>MQLAKCRTPATTTKFICCFLLVVFFTQRSSASYPTAGIEVTEVLNFKDPQLYHNFASSSEEPIAIAAEPISHVPVPFVPAVAPAVHVEPEPLVEAAPVVAPAPVVATATYAAPAIVAAPPPPVVVAQPQPIVAPAPVPVPVPYPVRPVTPPPRLWFLGITMPSAT</sequence>
<name>A0A0C2GPC5_9BILA</name>
<proteinExistence type="predicted"/>
<dbReference type="AlphaFoldDB" id="A0A0C2GPC5"/>
<evidence type="ECO:0000256" key="1">
    <source>
        <dbReference type="SAM" id="SignalP"/>
    </source>
</evidence>
<dbReference type="Proteomes" id="UP000054047">
    <property type="component" value="Unassembled WGS sequence"/>
</dbReference>
<evidence type="ECO:0000313" key="3">
    <source>
        <dbReference type="Proteomes" id="UP000054047"/>
    </source>
</evidence>
<accession>A0A0C2GPC5</accession>
<reference evidence="2 3" key="1">
    <citation type="submission" date="2013-12" db="EMBL/GenBank/DDBJ databases">
        <title>Draft genome of the parsitic nematode Ancylostoma duodenale.</title>
        <authorList>
            <person name="Mitreva M."/>
        </authorList>
    </citation>
    <scope>NUCLEOTIDE SEQUENCE [LARGE SCALE GENOMIC DNA]</scope>
    <source>
        <strain evidence="2 3">Zhejiang</strain>
    </source>
</reference>
<feature type="chain" id="PRO_5002149253" evidence="1">
    <location>
        <begin position="32"/>
        <end position="165"/>
    </location>
</feature>
<keyword evidence="3" id="KW-1185">Reference proteome</keyword>
<gene>
    <name evidence="2" type="ORF">ANCDUO_08841</name>
</gene>
<feature type="signal peptide" evidence="1">
    <location>
        <begin position="1"/>
        <end position="31"/>
    </location>
</feature>
<keyword evidence="1" id="KW-0732">Signal</keyword>
<evidence type="ECO:0000313" key="2">
    <source>
        <dbReference type="EMBL" id="KIH60894.1"/>
    </source>
</evidence>
<dbReference type="EMBL" id="KN730545">
    <property type="protein sequence ID" value="KIH60894.1"/>
    <property type="molecule type" value="Genomic_DNA"/>
</dbReference>